<dbReference type="OrthoDB" id="240539at2157"/>
<keyword evidence="4" id="KW-1185">Reference proteome</keyword>
<gene>
    <name evidence="3" type="ORF">GRX66_04090</name>
</gene>
<dbReference type="EMBL" id="WUUU01000016">
    <property type="protein sequence ID" value="MXR19820.1"/>
    <property type="molecule type" value="Genomic_DNA"/>
</dbReference>
<feature type="domain" description="Periplasmic copper-binding protein NosD beta helix" evidence="2">
    <location>
        <begin position="173"/>
        <end position="302"/>
    </location>
</feature>
<dbReference type="InterPro" id="IPR011050">
    <property type="entry name" value="Pectin_lyase_fold/virulence"/>
</dbReference>
<organism evidence="3 4">
    <name type="scientific">Halobacterium bonnevillei</name>
    <dbReference type="NCBI Taxonomy" id="2692200"/>
    <lineage>
        <taxon>Archaea</taxon>
        <taxon>Methanobacteriati</taxon>
        <taxon>Methanobacteriota</taxon>
        <taxon>Stenosarchaea group</taxon>
        <taxon>Halobacteria</taxon>
        <taxon>Halobacteriales</taxon>
        <taxon>Halobacteriaceae</taxon>
        <taxon>Halobacterium</taxon>
    </lineage>
</organism>
<evidence type="ECO:0000313" key="3">
    <source>
        <dbReference type="EMBL" id="MXR19820.1"/>
    </source>
</evidence>
<accession>A0A6B0SLP4</accession>
<comment type="caution">
    <text evidence="3">The sequence shown here is derived from an EMBL/GenBank/DDBJ whole genome shotgun (WGS) entry which is preliminary data.</text>
</comment>
<dbReference type="Pfam" id="PF05048">
    <property type="entry name" value="NosD"/>
    <property type="match status" value="1"/>
</dbReference>
<protein>
    <recommendedName>
        <fullName evidence="2">Periplasmic copper-binding protein NosD beta helix domain-containing protein</fullName>
    </recommendedName>
</protein>
<dbReference type="SUPFAM" id="SSF51126">
    <property type="entry name" value="Pectin lyase-like"/>
    <property type="match status" value="1"/>
</dbReference>
<dbReference type="InterPro" id="IPR007742">
    <property type="entry name" value="NosD_dom"/>
</dbReference>
<evidence type="ECO:0000313" key="4">
    <source>
        <dbReference type="Proteomes" id="UP000471521"/>
    </source>
</evidence>
<dbReference type="AlphaFoldDB" id="A0A6B0SLP4"/>
<evidence type="ECO:0000256" key="1">
    <source>
        <dbReference type="SAM" id="MobiDB-lite"/>
    </source>
</evidence>
<feature type="region of interest" description="Disordered" evidence="1">
    <location>
        <begin position="412"/>
        <end position="466"/>
    </location>
</feature>
<reference evidence="3 4" key="1">
    <citation type="submission" date="2019-12" db="EMBL/GenBank/DDBJ databases">
        <title>Isolation and characterization of three novel carbon monoxide-oxidizing members of Halobacteria from salione crusts and soils.</title>
        <authorList>
            <person name="Myers M.R."/>
            <person name="King G.M."/>
        </authorList>
    </citation>
    <scope>NUCLEOTIDE SEQUENCE [LARGE SCALE GENOMIC DNA]</scope>
    <source>
        <strain evidence="3 4">PCN9</strain>
    </source>
</reference>
<dbReference type="InterPro" id="IPR012334">
    <property type="entry name" value="Pectin_lyas_fold"/>
</dbReference>
<dbReference type="Gene3D" id="2.160.20.10">
    <property type="entry name" value="Single-stranded right-handed beta-helix, Pectin lyase-like"/>
    <property type="match status" value="1"/>
</dbReference>
<sequence>MASLRVAAVALVVLLSGMVAAAPLSDSEVVPTTGTAQDATQVDACTTINESGTYELTADLEGSDGPCLHVRESAVTVRGNGYAVRGNGSEDSVGILVYGGAPDESANSSLGDVTVQNVTASGWERGIQVGDIRGSGTNATLSNAAVTDNDVAGVYLVEAENTTVDGLDATGNGNGVILWEVQDSALTDVTATDNRDSGLALMQDVYDVEIRGVTATGNGDGGFSSGGVYASTDARRNVIADAVLSNNEGAGLRFSDSGENVLRDAVLAGNTGPGVHGIPANDDDLRNVTVVDNGGPALRVEQGQLSGTGVRIGARATASFASQPVTLDDADATDLRTPPSGGLAVDNGVNVTGVQSGVTVTISDVNGAAVELWRYGGGTWTRIDDTRYDADAGTVSGTVRDDGVVAAVRTSTRDAPATTATPTATTTGPTITETTSDGPPATPTTDPVTTTEAMTTQPPTDDGNDDEWTLGVLSTRADHDFAYVVVVDGDAEKASTEAVAADSGDRVLDNGDGTVTIVGTTGDESGDAFRVDGTIESFYTPASPSDYVIERDGEDVTDDLPGPN</sequence>
<name>A0A6B0SLP4_9EURY</name>
<feature type="compositionally biased region" description="Low complexity" evidence="1">
    <location>
        <begin position="413"/>
        <end position="460"/>
    </location>
</feature>
<feature type="region of interest" description="Disordered" evidence="1">
    <location>
        <begin position="544"/>
        <end position="564"/>
    </location>
</feature>
<dbReference type="RefSeq" id="WP_159525392.1">
    <property type="nucleotide sequence ID" value="NZ_WUUU01000016.1"/>
</dbReference>
<dbReference type="SMART" id="SM00710">
    <property type="entry name" value="PbH1"/>
    <property type="match status" value="8"/>
</dbReference>
<evidence type="ECO:0000259" key="2">
    <source>
        <dbReference type="Pfam" id="PF05048"/>
    </source>
</evidence>
<dbReference type="InterPro" id="IPR006626">
    <property type="entry name" value="PbH1"/>
</dbReference>
<dbReference type="Proteomes" id="UP000471521">
    <property type="component" value="Unassembled WGS sequence"/>
</dbReference>
<proteinExistence type="predicted"/>